<accession>A0AAX2JCE4</accession>
<dbReference type="AlphaFoldDB" id="A0AAX2JCE4"/>
<keyword evidence="1" id="KW-0449">Lipoprotein</keyword>
<dbReference type="GeneID" id="78453172"/>
<dbReference type="SUPFAM" id="SSF89392">
    <property type="entry name" value="Prokaryotic lipoproteins and lipoprotein localization factors"/>
    <property type="match status" value="1"/>
</dbReference>
<dbReference type="InterPro" id="IPR029046">
    <property type="entry name" value="LolA/LolB/LppX"/>
</dbReference>
<name>A0AAX2JCE4_9FUSO</name>
<dbReference type="Gene3D" id="2.50.20.10">
    <property type="entry name" value="Lipoprotein localisation LolA/LolB/LppX"/>
    <property type="match status" value="1"/>
</dbReference>
<evidence type="ECO:0000313" key="2">
    <source>
        <dbReference type="Proteomes" id="UP000249008"/>
    </source>
</evidence>
<organism evidence="1 2">
    <name type="scientific">Fusobacterium ulcerans</name>
    <dbReference type="NCBI Taxonomy" id="861"/>
    <lineage>
        <taxon>Bacteria</taxon>
        <taxon>Fusobacteriati</taxon>
        <taxon>Fusobacteriota</taxon>
        <taxon>Fusobacteriia</taxon>
        <taxon>Fusobacteriales</taxon>
        <taxon>Fusobacteriaceae</taxon>
        <taxon>Fusobacterium</taxon>
    </lineage>
</organism>
<protein>
    <submittedName>
        <fullName evidence="1">Outer membrane lipoprotein-sorting protein</fullName>
    </submittedName>
</protein>
<evidence type="ECO:0000313" key="1">
    <source>
        <dbReference type="EMBL" id="SQJ04739.1"/>
    </source>
</evidence>
<proteinExistence type="predicted"/>
<sequence length="187" mass="22199">MKKWILICFLLIFFTAFSSEKRISNIKNLAFSTQETLVVNSGERETGYDVKFQVPDKIRKEITFPEMNKGELYIYNGNEKTIYLPIFQQVTHEKISSDENRIIEVINYIFEKEKKDINFRKKYYNNEIKEISLEDGVTIKFNKFEKINGYLLPVSFELFDNDIKIGVINIKNYQIDPKFDGKEFVLE</sequence>
<dbReference type="KEGG" id="ful:C4N20_00005"/>
<dbReference type="Proteomes" id="UP000249008">
    <property type="component" value="Chromosome 1"/>
</dbReference>
<dbReference type="RefSeq" id="WP_005982221.1">
    <property type="nucleotide sequence ID" value="NZ_BAABXY010000001.1"/>
</dbReference>
<dbReference type="EMBL" id="LS483487">
    <property type="protein sequence ID" value="SQJ04739.1"/>
    <property type="molecule type" value="Genomic_DNA"/>
</dbReference>
<reference evidence="1 2" key="1">
    <citation type="submission" date="2018-06" db="EMBL/GenBank/DDBJ databases">
        <authorList>
            <consortium name="Pathogen Informatics"/>
            <person name="Doyle S."/>
        </authorList>
    </citation>
    <scope>NUCLEOTIDE SEQUENCE [LARGE SCALE GENOMIC DNA]</scope>
    <source>
        <strain evidence="1 2">NCTC12112</strain>
    </source>
</reference>
<gene>
    <name evidence="1" type="ORF">NCTC12112_01867</name>
</gene>